<dbReference type="InterPro" id="IPR016157">
    <property type="entry name" value="Cullin_CS"/>
</dbReference>
<dbReference type="Gene3D" id="3.30.230.130">
    <property type="entry name" value="Cullin, Chain C, Domain 2"/>
    <property type="match status" value="1"/>
</dbReference>
<name>A0AAV7YDM5_9EUKA</name>
<reference evidence="8" key="1">
    <citation type="submission" date="2022-08" db="EMBL/GenBank/DDBJ databases">
        <title>Novel sulfate-reducing endosymbionts in the free-living metamonad Anaeramoeba.</title>
        <authorList>
            <person name="Jerlstrom-Hultqvist J."/>
            <person name="Cepicka I."/>
            <person name="Gallot-Lavallee L."/>
            <person name="Salas-Leiva D."/>
            <person name="Curtis B.A."/>
            <person name="Zahonova K."/>
            <person name="Pipaliya S."/>
            <person name="Dacks J."/>
            <person name="Roger A.J."/>
        </authorList>
    </citation>
    <scope>NUCLEOTIDE SEQUENCE</scope>
    <source>
        <strain evidence="8">Schooner1</strain>
    </source>
</reference>
<keyword evidence="2" id="KW-1017">Isopeptide bond</keyword>
<dbReference type="Pfam" id="PF00888">
    <property type="entry name" value="Cullin"/>
    <property type="match status" value="1"/>
</dbReference>
<dbReference type="GO" id="GO:0031625">
    <property type="term" value="F:ubiquitin protein ligase binding"/>
    <property type="evidence" value="ECO:0007669"/>
    <property type="project" value="InterPro"/>
</dbReference>
<gene>
    <name evidence="7" type="ORF">M0812_28103</name>
    <name evidence="8" type="ORF">M0813_27624</name>
</gene>
<comment type="caution">
    <text evidence="7">The sequence shown here is derived from an EMBL/GenBank/DDBJ whole genome shotgun (WGS) entry which is preliminary data.</text>
</comment>
<dbReference type="GO" id="GO:0006511">
    <property type="term" value="P:ubiquitin-dependent protein catabolic process"/>
    <property type="evidence" value="ECO:0007669"/>
    <property type="project" value="InterPro"/>
</dbReference>
<dbReference type="Pfam" id="PF26557">
    <property type="entry name" value="Cullin_AB"/>
    <property type="match status" value="1"/>
</dbReference>
<dbReference type="EMBL" id="JANTQA010000070">
    <property type="protein sequence ID" value="KAJ3425658.1"/>
    <property type="molecule type" value="Genomic_DNA"/>
</dbReference>
<keyword evidence="10" id="KW-1185">Reference proteome</keyword>
<evidence type="ECO:0000313" key="10">
    <source>
        <dbReference type="Proteomes" id="UP001150062"/>
    </source>
</evidence>
<proteinExistence type="inferred from homology"/>
<dbReference type="EMBL" id="JAOAOG010000242">
    <property type="protein sequence ID" value="KAJ6236879.1"/>
    <property type="molecule type" value="Genomic_DNA"/>
</dbReference>
<dbReference type="PROSITE" id="PS01256">
    <property type="entry name" value="CULLIN_1"/>
    <property type="match status" value="1"/>
</dbReference>
<dbReference type="Gene3D" id="1.10.10.10">
    <property type="entry name" value="Winged helix-like DNA-binding domain superfamily/Winged helix DNA-binding domain"/>
    <property type="match status" value="1"/>
</dbReference>
<dbReference type="InterPro" id="IPR016158">
    <property type="entry name" value="Cullin_homology"/>
</dbReference>
<sequence length="736" mass="85975">MSWENISIPVKILKPPKELEKPQVDRLWGLIRDAVEEIHQMNASSLSFEEIYWTCYSLVSGGKGDLLYERLIQIIGQHASKQAEMISKISDEYFLVILNAKWQQFKLQHLMMQDIFMYLDQFYAKKKQKSPVFQLSMQQWREKVLLQENIKDRLLKMLLGLIHMERNSEVIDRVLMKSLIQMYLEVSNKELDFYVTEFEEKFLLTSARFYHVESQDFISSNTCGTYLKKVSLRLKEETFRVAHYLSKSTGPKLLKACEDENLKEHAKTLLSMESGCLEMIKRNKSDDLKLFYELFTRIEGGQDSIIEVLVDFVKTQGESVVKEETIKEKDPSDLIGNVIGLRDRCEILLKKSFGNSPVLAKAINDSCVYFINLNDRLPEYLCSFLDRKLRMAFKGMSEEETNLAMVRVLQIVRFLKNKDVFKKFYEHFLAKRLLSGRAISEELERLMISKIKQACGQQFTSKMEGMFLDMKLSNETIDGFKNYLSTSGSLEKLPSVDVNVRVLTQGFWPTLPAQKALLGEVLNSYCSIFTEYYLSAHNGRKLLWQYNIGTAEIQAQIGSRKYILVMSTYQMLALLLFNSSEKLSFKTILQSTQIPAYDLMRALQAMSLGKIKILKKSSRGKEINDDDIFTINRKFRSKLRRVKILAVLKSETEPERNRTREKIDEDRRLLVDAAIVRTMKARKVLMHNDLIIEVIKQLKSRFTPKTSLIKMRIENLIDRDYLERFENERRKYKYKA</sequence>
<dbReference type="PROSITE" id="PS50069">
    <property type="entry name" value="CULLIN_2"/>
    <property type="match status" value="1"/>
</dbReference>
<accession>A0AAV7YDM5</accession>
<dbReference type="Proteomes" id="UP001146793">
    <property type="component" value="Unassembled WGS sequence"/>
</dbReference>
<feature type="domain" description="Cullin family profile" evidence="6">
    <location>
        <begin position="376"/>
        <end position="607"/>
    </location>
</feature>
<dbReference type="InterPro" id="IPR036388">
    <property type="entry name" value="WH-like_DNA-bd_sf"/>
</dbReference>
<evidence type="ECO:0000313" key="8">
    <source>
        <dbReference type="EMBL" id="KAJ6236879.1"/>
    </source>
</evidence>
<evidence type="ECO:0000256" key="4">
    <source>
        <dbReference type="PROSITE-ProRule" id="PRU00330"/>
    </source>
</evidence>
<dbReference type="FunFam" id="1.10.10.10:FF:000014">
    <property type="entry name" value="Cullin 1"/>
    <property type="match status" value="1"/>
</dbReference>
<evidence type="ECO:0000256" key="5">
    <source>
        <dbReference type="RuleBase" id="RU003829"/>
    </source>
</evidence>
<evidence type="ECO:0000259" key="6">
    <source>
        <dbReference type="PROSITE" id="PS50069"/>
    </source>
</evidence>
<dbReference type="PANTHER" id="PTHR11932">
    <property type="entry name" value="CULLIN"/>
    <property type="match status" value="1"/>
</dbReference>
<dbReference type="InterPro" id="IPR001373">
    <property type="entry name" value="Cullin_N"/>
</dbReference>
<evidence type="ECO:0000256" key="2">
    <source>
        <dbReference type="ARBA" id="ARBA00022499"/>
    </source>
</evidence>
<dbReference type="FunFam" id="1.20.1310.10:FF:000002">
    <property type="entry name" value="cullin-3 isoform X1"/>
    <property type="match status" value="1"/>
</dbReference>
<dbReference type="SMART" id="SM00182">
    <property type="entry name" value="CULLIN"/>
    <property type="match status" value="1"/>
</dbReference>
<dbReference type="AlphaFoldDB" id="A0AAV7YDM5"/>
<dbReference type="Proteomes" id="UP001150062">
    <property type="component" value="Unassembled WGS sequence"/>
</dbReference>
<evidence type="ECO:0000256" key="1">
    <source>
        <dbReference type="ARBA" id="ARBA00006019"/>
    </source>
</evidence>
<dbReference type="GO" id="GO:0031461">
    <property type="term" value="C:cullin-RING ubiquitin ligase complex"/>
    <property type="evidence" value="ECO:0007669"/>
    <property type="project" value="InterPro"/>
</dbReference>
<protein>
    <submittedName>
        <fullName evidence="7">Cullin-3a-related</fullName>
    </submittedName>
</protein>
<dbReference type="SUPFAM" id="SSF46785">
    <property type="entry name" value="Winged helix' DNA-binding domain"/>
    <property type="match status" value="1"/>
</dbReference>
<dbReference type="SMART" id="SM00884">
    <property type="entry name" value="Cullin_Nedd8"/>
    <property type="match status" value="1"/>
</dbReference>
<dbReference type="SUPFAM" id="SSF74788">
    <property type="entry name" value="Cullin repeat-like"/>
    <property type="match status" value="1"/>
</dbReference>
<dbReference type="InterPro" id="IPR036390">
    <property type="entry name" value="WH_DNA-bd_sf"/>
</dbReference>
<evidence type="ECO:0000256" key="3">
    <source>
        <dbReference type="ARBA" id="ARBA00022843"/>
    </source>
</evidence>
<dbReference type="InterPro" id="IPR036317">
    <property type="entry name" value="Cullin_homology_sf"/>
</dbReference>
<evidence type="ECO:0000313" key="7">
    <source>
        <dbReference type="EMBL" id="KAJ3425658.1"/>
    </source>
</evidence>
<dbReference type="InterPro" id="IPR019559">
    <property type="entry name" value="Cullin_neddylation_domain"/>
</dbReference>
<dbReference type="Gene3D" id="1.20.1310.10">
    <property type="entry name" value="Cullin Repeats"/>
    <property type="match status" value="4"/>
</dbReference>
<organism evidence="7 9">
    <name type="scientific">Anaeramoeba flamelloides</name>
    <dbReference type="NCBI Taxonomy" id="1746091"/>
    <lineage>
        <taxon>Eukaryota</taxon>
        <taxon>Metamonada</taxon>
        <taxon>Anaeramoebidae</taxon>
        <taxon>Anaeramoeba</taxon>
    </lineage>
</organism>
<dbReference type="Pfam" id="PF10557">
    <property type="entry name" value="Cullin_Nedd8"/>
    <property type="match status" value="1"/>
</dbReference>
<dbReference type="InterPro" id="IPR059120">
    <property type="entry name" value="Cullin-like_AB"/>
</dbReference>
<comment type="similarity">
    <text evidence="1 4 5">Belongs to the cullin family.</text>
</comment>
<dbReference type="FunFam" id="1.20.1310.10:FF:000001">
    <property type="entry name" value="Cullin 3"/>
    <property type="match status" value="1"/>
</dbReference>
<evidence type="ECO:0000313" key="9">
    <source>
        <dbReference type="Proteomes" id="UP001146793"/>
    </source>
</evidence>
<keyword evidence="3" id="KW-0832">Ubl conjugation</keyword>
<dbReference type="SUPFAM" id="SSF75632">
    <property type="entry name" value="Cullin homology domain"/>
    <property type="match status" value="1"/>
</dbReference>
<dbReference type="InterPro" id="IPR016159">
    <property type="entry name" value="Cullin_repeat-like_dom_sf"/>
</dbReference>
<reference evidence="7" key="2">
    <citation type="submission" date="2022-08" db="EMBL/GenBank/DDBJ databases">
        <title>Novel sulphate-reducing endosymbionts in the free-living metamonad Anaeramoeba.</title>
        <authorList>
            <person name="Jerlstrom-Hultqvist J."/>
            <person name="Cepicka I."/>
            <person name="Gallot-Lavallee L."/>
            <person name="Salas-Leiva D."/>
            <person name="Curtis B.A."/>
            <person name="Zahonova K."/>
            <person name="Pipaliya S."/>
            <person name="Dacks J."/>
            <person name="Roger A.J."/>
        </authorList>
    </citation>
    <scope>NUCLEOTIDE SEQUENCE</scope>
    <source>
        <strain evidence="7">Busselton2</strain>
    </source>
</reference>
<dbReference type="InterPro" id="IPR045093">
    <property type="entry name" value="Cullin"/>
</dbReference>